<dbReference type="InterPro" id="IPR050273">
    <property type="entry name" value="GppA/Ppx_hydrolase"/>
</dbReference>
<dbReference type="PANTHER" id="PTHR30005:SF14">
    <property type="entry name" value="EXOPOLYPHOSPHATASE"/>
    <property type="match status" value="1"/>
</dbReference>
<evidence type="ECO:0000256" key="7">
    <source>
        <dbReference type="ARBA" id="ARBA00022475"/>
    </source>
</evidence>
<evidence type="ECO:0000259" key="11">
    <source>
        <dbReference type="Pfam" id="PF02541"/>
    </source>
</evidence>
<dbReference type="InterPro" id="IPR030673">
    <property type="entry name" value="PyroPPase_GppA_Ppx"/>
</dbReference>
<dbReference type="FunFam" id="3.30.420.150:FF:000001">
    <property type="entry name" value="Guanosine-5'-triphosphate,3'-diphosphate pyrophosphatase"/>
    <property type="match status" value="1"/>
</dbReference>
<dbReference type="EC" id="3.6.1.11" evidence="5"/>
<keyword evidence="7" id="KW-1003">Cell membrane</keyword>
<comment type="subunit">
    <text evidence="4">Homodimer.</text>
</comment>
<dbReference type="KEGG" id="mbah:HYN46_12240"/>
<evidence type="ECO:0000256" key="9">
    <source>
        <dbReference type="ARBA" id="ARBA00023136"/>
    </source>
</evidence>
<dbReference type="SUPFAM" id="SSF53067">
    <property type="entry name" value="Actin-like ATPase domain"/>
    <property type="match status" value="2"/>
</dbReference>
<evidence type="ECO:0000256" key="6">
    <source>
        <dbReference type="ARBA" id="ARBA00020416"/>
    </source>
</evidence>
<feature type="domain" description="Ppx/GppA phosphatase N-terminal" evidence="11">
    <location>
        <begin position="25"/>
        <end position="308"/>
    </location>
</feature>
<protein>
    <recommendedName>
        <fullName evidence="6">Exopolyphosphatase</fullName>
        <ecNumber evidence="5">3.6.1.11</ecNumber>
    </recommendedName>
</protein>
<feature type="domain" description="Ppx/GppA phosphatase C-terminal" evidence="12">
    <location>
        <begin position="314"/>
        <end position="486"/>
    </location>
</feature>
<dbReference type="Gene3D" id="3.30.420.150">
    <property type="entry name" value="Exopolyphosphatase. Domain 2"/>
    <property type="match status" value="1"/>
</dbReference>
<evidence type="ECO:0000256" key="8">
    <source>
        <dbReference type="ARBA" id="ARBA00022801"/>
    </source>
</evidence>
<dbReference type="EMBL" id="CP031222">
    <property type="protein sequence ID" value="AXI03538.1"/>
    <property type="molecule type" value="Genomic_DNA"/>
</dbReference>
<evidence type="ECO:0000259" key="12">
    <source>
        <dbReference type="Pfam" id="PF21447"/>
    </source>
</evidence>
<comment type="catalytic activity">
    <reaction evidence="10">
        <text>[phosphate](n) + H2O = [phosphate](n-1) + phosphate + H(+)</text>
        <dbReference type="Rhea" id="RHEA:21528"/>
        <dbReference type="Rhea" id="RHEA-COMP:9859"/>
        <dbReference type="Rhea" id="RHEA-COMP:14279"/>
        <dbReference type="ChEBI" id="CHEBI:15377"/>
        <dbReference type="ChEBI" id="CHEBI:15378"/>
        <dbReference type="ChEBI" id="CHEBI:16838"/>
        <dbReference type="ChEBI" id="CHEBI:43474"/>
        <dbReference type="EC" id="3.6.1.11"/>
    </reaction>
</comment>
<keyword evidence="14" id="KW-1185">Reference proteome</keyword>
<evidence type="ECO:0000256" key="10">
    <source>
        <dbReference type="ARBA" id="ARBA00047607"/>
    </source>
</evidence>
<dbReference type="InterPro" id="IPR022371">
    <property type="entry name" value="Exopolyphosphatase"/>
</dbReference>
<keyword evidence="9" id="KW-0472">Membrane</keyword>
<evidence type="ECO:0000256" key="3">
    <source>
        <dbReference type="ARBA" id="ARBA00007125"/>
    </source>
</evidence>
<comment type="subcellular location">
    <subcellularLocation>
        <location evidence="2">Cell membrane</location>
        <topology evidence="2">Peripheral membrane protein</topology>
    </subcellularLocation>
</comment>
<dbReference type="Gene3D" id="1.10.3210.10">
    <property type="entry name" value="Hypothetical protein af1432"/>
    <property type="match status" value="1"/>
</dbReference>
<dbReference type="Gene3D" id="3.30.420.40">
    <property type="match status" value="1"/>
</dbReference>
<dbReference type="NCBIfam" id="TIGR03706">
    <property type="entry name" value="exo_poly_only"/>
    <property type="match status" value="1"/>
</dbReference>
<organism evidence="13 14">
    <name type="scientific">Aquirhabdus parva</name>
    <dbReference type="NCBI Taxonomy" id="2283318"/>
    <lineage>
        <taxon>Bacteria</taxon>
        <taxon>Pseudomonadati</taxon>
        <taxon>Pseudomonadota</taxon>
        <taxon>Gammaproteobacteria</taxon>
        <taxon>Moraxellales</taxon>
        <taxon>Moraxellaceae</taxon>
        <taxon>Aquirhabdus</taxon>
    </lineage>
</organism>
<dbReference type="CDD" id="cd24053">
    <property type="entry name" value="ASKHA_NBD_EcPPX-GppA-like"/>
    <property type="match status" value="1"/>
</dbReference>
<comment type="cofactor">
    <cofactor evidence="1">
        <name>Mg(2+)</name>
        <dbReference type="ChEBI" id="CHEBI:18420"/>
    </cofactor>
</comment>
<evidence type="ECO:0000256" key="2">
    <source>
        <dbReference type="ARBA" id="ARBA00004202"/>
    </source>
</evidence>
<dbReference type="GO" id="GO:0006798">
    <property type="term" value="P:polyphosphate catabolic process"/>
    <property type="evidence" value="ECO:0007669"/>
    <property type="project" value="TreeGrafter"/>
</dbReference>
<dbReference type="PANTHER" id="PTHR30005">
    <property type="entry name" value="EXOPOLYPHOSPHATASE"/>
    <property type="match status" value="1"/>
</dbReference>
<dbReference type="AlphaFoldDB" id="A0A345P8C9"/>
<dbReference type="Proteomes" id="UP000253940">
    <property type="component" value="Chromosome"/>
</dbReference>
<evidence type="ECO:0000256" key="4">
    <source>
        <dbReference type="ARBA" id="ARBA00011738"/>
    </source>
</evidence>
<sequence length="509" mass="56912">MADFFPEEELLAAIDLGSNSFHLAIARLDHGEVRKVASMSEKVQLAAGLDADKVLSLEAQQRGLDCLSRFVGRLGSVTPQRMRIVATNALREATNAQEFIDKAQRILPKSIEIIAGREEARLIYLGVSHTTAAGGRRLVVDIGGGSTEFIIGQDFEPLQTESLQMGCVAYTRQFFLDGQINPMSFERAKAAARKEVTAIAAIYRETGWDTVVGSSGTIKAARQLLMQQGLTDEQGHITYAALEKLREQILKWKHTDDIYFEGLKEDRKAVLPAGLAILMGLFEILGIEKMGYSDGALREGVMYDLLGRFRHEDVRDRSVQALMARYYADPRQAERVALTARTLFEQVADALKLDEEDGDLLRRAAYLHEIGLAISHGSYHRHGAYLLEHSDVPGFSKVDQLRLSFLVGLHRRKLRVETRAQVLHAGGQSLLTLCLLLRLSVLFHHSRYDQVVPTFVLSIIDEKTWQLAVDQHGAEWPMLQADLQQEIVQFANWGIELDIVQLIKAEIEA</sequence>
<dbReference type="FunFam" id="3.30.420.40:FF:000023">
    <property type="entry name" value="Guanosine-5'-triphosphate,3'-diphosphate pyrophosphatase"/>
    <property type="match status" value="1"/>
</dbReference>
<dbReference type="SUPFAM" id="SSF109604">
    <property type="entry name" value="HD-domain/PDEase-like"/>
    <property type="match status" value="1"/>
</dbReference>
<keyword evidence="8 13" id="KW-0378">Hydrolase</keyword>
<proteinExistence type="inferred from homology"/>
<accession>A0A345P8C9</accession>
<dbReference type="RefSeq" id="WP_114899646.1">
    <property type="nucleotide sequence ID" value="NZ_CP031222.1"/>
</dbReference>
<evidence type="ECO:0000256" key="5">
    <source>
        <dbReference type="ARBA" id="ARBA00012451"/>
    </source>
</evidence>
<dbReference type="Pfam" id="PF21447">
    <property type="entry name" value="Ppx-GppA_III"/>
    <property type="match status" value="1"/>
</dbReference>
<dbReference type="OrthoDB" id="9793035at2"/>
<dbReference type="InterPro" id="IPR003695">
    <property type="entry name" value="Ppx_GppA_N"/>
</dbReference>
<dbReference type="GO" id="GO:0005886">
    <property type="term" value="C:plasma membrane"/>
    <property type="evidence" value="ECO:0007669"/>
    <property type="project" value="UniProtKB-SubCell"/>
</dbReference>
<name>A0A345P8C9_9GAMM</name>
<gene>
    <name evidence="13" type="primary">ppx</name>
    <name evidence="13" type="ORF">HYN46_12240</name>
</gene>
<comment type="similarity">
    <text evidence="3">Belongs to the GppA/Ppx family.</text>
</comment>
<evidence type="ECO:0000313" key="14">
    <source>
        <dbReference type="Proteomes" id="UP000253940"/>
    </source>
</evidence>
<reference evidence="13 14" key="1">
    <citation type="submission" date="2018-07" db="EMBL/GenBank/DDBJ databases">
        <title>Genome sequencing of Moraxellaceae gen. HYN0046.</title>
        <authorList>
            <person name="Kim M."/>
            <person name="Yi H."/>
        </authorList>
    </citation>
    <scope>NUCLEOTIDE SEQUENCE [LARGE SCALE GENOMIC DNA]</scope>
    <source>
        <strain evidence="13 14">HYN0046</strain>
    </source>
</reference>
<dbReference type="InterPro" id="IPR043129">
    <property type="entry name" value="ATPase_NBD"/>
</dbReference>
<evidence type="ECO:0000256" key="1">
    <source>
        <dbReference type="ARBA" id="ARBA00001946"/>
    </source>
</evidence>
<dbReference type="InterPro" id="IPR048950">
    <property type="entry name" value="Ppx_GppA_C"/>
</dbReference>
<dbReference type="PIRSF" id="PIRSF001267">
    <property type="entry name" value="Pyrophosphatase_GppA_Ppx"/>
    <property type="match status" value="1"/>
</dbReference>
<dbReference type="GO" id="GO:0004309">
    <property type="term" value="F:exopolyphosphatase activity"/>
    <property type="evidence" value="ECO:0007669"/>
    <property type="project" value="UniProtKB-EC"/>
</dbReference>
<dbReference type="Pfam" id="PF02541">
    <property type="entry name" value="Ppx-GppA"/>
    <property type="match status" value="1"/>
</dbReference>
<evidence type="ECO:0000313" key="13">
    <source>
        <dbReference type="EMBL" id="AXI03538.1"/>
    </source>
</evidence>